<dbReference type="CDD" id="cd02440">
    <property type="entry name" value="AdoMet_MTases"/>
    <property type="match status" value="1"/>
</dbReference>
<feature type="domain" description="Release factor glutamine methyltransferase N-terminal" evidence="4">
    <location>
        <begin position="37"/>
        <end position="57"/>
    </location>
</feature>
<keyword evidence="3" id="KW-0949">S-adenosyl-L-methionine</keyword>
<evidence type="ECO:0000259" key="4">
    <source>
        <dbReference type="Pfam" id="PF17827"/>
    </source>
</evidence>
<dbReference type="STRING" id="765440.A0A0C3GJV1"/>
<keyword evidence="6" id="KW-1185">Reference proteome</keyword>
<organism evidence="5 6">
    <name type="scientific">Piloderma croceum (strain F 1598)</name>
    <dbReference type="NCBI Taxonomy" id="765440"/>
    <lineage>
        <taxon>Eukaryota</taxon>
        <taxon>Fungi</taxon>
        <taxon>Dikarya</taxon>
        <taxon>Basidiomycota</taxon>
        <taxon>Agaricomycotina</taxon>
        <taxon>Agaricomycetes</taxon>
        <taxon>Agaricomycetidae</taxon>
        <taxon>Atheliales</taxon>
        <taxon>Atheliaceae</taxon>
        <taxon>Piloderma</taxon>
    </lineage>
</organism>
<sequence>MPRQHHVAQLFLALTKSIGRQSANQELNWMKRATHAGCLKEMLERRVEGEPLQYILGTQPFGPLDLLTRAPILIPRPETEHWAIRLAELLQPTIERPLSVLDLCTGSGCIPLLLCHLWARGSTRAYGVDISDHAVQLAKDNAARCGIPGVASPHHFSNVYTPYLANVLDATFGDSLPRSFDVITSNPPYILLNEYHQLPRSVKDYEDPRALLGDPPDIPGTDGLAFYHAIARLVARDGVLNEGDQTMVVLEVGDKQAAAVEAILKTEGRLNRTEIWLDPWGKERVVVGRRK</sequence>
<dbReference type="AlphaFoldDB" id="A0A0C3GJV1"/>
<dbReference type="Gene3D" id="3.40.50.150">
    <property type="entry name" value="Vaccinia Virus protein VP39"/>
    <property type="match status" value="1"/>
</dbReference>
<keyword evidence="2" id="KW-0808">Transferase</keyword>
<keyword evidence="1" id="KW-0489">Methyltransferase</keyword>
<dbReference type="Pfam" id="PF06325">
    <property type="entry name" value="PrmA"/>
    <property type="match status" value="1"/>
</dbReference>
<dbReference type="Proteomes" id="UP000054166">
    <property type="component" value="Unassembled WGS sequence"/>
</dbReference>
<dbReference type="PANTHER" id="PTHR18895:SF74">
    <property type="entry name" value="MTRF1L RELEASE FACTOR GLUTAMINE METHYLTRANSFERASE"/>
    <property type="match status" value="1"/>
</dbReference>
<proteinExistence type="predicted"/>
<dbReference type="EMBL" id="KN832970">
    <property type="protein sequence ID" value="KIM91919.1"/>
    <property type="molecule type" value="Genomic_DNA"/>
</dbReference>
<dbReference type="InParanoid" id="A0A0C3GJV1"/>
<dbReference type="FunCoup" id="A0A0C3GJV1">
    <property type="interactions" value="6"/>
</dbReference>
<dbReference type="Pfam" id="PF17827">
    <property type="entry name" value="PrmC_N"/>
    <property type="match status" value="1"/>
</dbReference>
<dbReference type="OrthoDB" id="269872at2759"/>
<evidence type="ECO:0000313" key="5">
    <source>
        <dbReference type="EMBL" id="KIM91919.1"/>
    </source>
</evidence>
<dbReference type="InterPro" id="IPR004556">
    <property type="entry name" value="HemK-like"/>
</dbReference>
<dbReference type="Gene3D" id="1.10.8.10">
    <property type="entry name" value="DNA helicase RuvA subunit, C-terminal domain"/>
    <property type="match status" value="1"/>
</dbReference>
<reference evidence="5 6" key="1">
    <citation type="submission" date="2014-04" db="EMBL/GenBank/DDBJ databases">
        <authorList>
            <consortium name="DOE Joint Genome Institute"/>
            <person name="Kuo A."/>
            <person name="Tarkka M."/>
            <person name="Buscot F."/>
            <person name="Kohler A."/>
            <person name="Nagy L.G."/>
            <person name="Floudas D."/>
            <person name="Copeland A."/>
            <person name="Barry K.W."/>
            <person name="Cichocki N."/>
            <person name="Veneault-Fourrey C."/>
            <person name="LaButti K."/>
            <person name="Lindquist E.A."/>
            <person name="Lipzen A."/>
            <person name="Lundell T."/>
            <person name="Morin E."/>
            <person name="Murat C."/>
            <person name="Sun H."/>
            <person name="Tunlid A."/>
            <person name="Henrissat B."/>
            <person name="Grigoriev I.V."/>
            <person name="Hibbett D.S."/>
            <person name="Martin F."/>
            <person name="Nordberg H.P."/>
            <person name="Cantor M.N."/>
            <person name="Hua S.X."/>
        </authorList>
    </citation>
    <scope>NUCLEOTIDE SEQUENCE [LARGE SCALE GENOMIC DNA]</scope>
    <source>
        <strain evidence="5 6">F 1598</strain>
    </source>
</reference>
<dbReference type="InterPro" id="IPR040758">
    <property type="entry name" value="PrmC_N"/>
</dbReference>
<dbReference type="HOGENOM" id="CLU_018398_0_2_1"/>
<protein>
    <recommendedName>
        <fullName evidence="4">Release factor glutamine methyltransferase N-terminal domain-containing protein</fullName>
    </recommendedName>
</protein>
<accession>A0A0C3GJV1</accession>
<dbReference type="GO" id="GO:0005739">
    <property type="term" value="C:mitochondrion"/>
    <property type="evidence" value="ECO:0007669"/>
    <property type="project" value="TreeGrafter"/>
</dbReference>
<evidence type="ECO:0000256" key="1">
    <source>
        <dbReference type="ARBA" id="ARBA00022603"/>
    </source>
</evidence>
<evidence type="ECO:0000256" key="3">
    <source>
        <dbReference type="ARBA" id="ARBA00022691"/>
    </source>
</evidence>
<dbReference type="PANTHER" id="PTHR18895">
    <property type="entry name" value="HEMK METHYLTRANSFERASE"/>
    <property type="match status" value="1"/>
</dbReference>
<dbReference type="InterPro" id="IPR029063">
    <property type="entry name" value="SAM-dependent_MTases_sf"/>
</dbReference>
<dbReference type="NCBIfam" id="TIGR00536">
    <property type="entry name" value="hemK_fam"/>
    <property type="match status" value="1"/>
</dbReference>
<gene>
    <name evidence="5" type="ORF">PILCRDRAFT_89</name>
</gene>
<reference evidence="6" key="2">
    <citation type="submission" date="2015-01" db="EMBL/GenBank/DDBJ databases">
        <title>Evolutionary Origins and Diversification of the Mycorrhizal Mutualists.</title>
        <authorList>
            <consortium name="DOE Joint Genome Institute"/>
            <consortium name="Mycorrhizal Genomics Consortium"/>
            <person name="Kohler A."/>
            <person name="Kuo A."/>
            <person name="Nagy L.G."/>
            <person name="Floudas D."/>
            <person name="Copeland A."/>
            <person name="Barry K.W."/>
            <person name="Cichocki N."/>
            <person name="Veneault-Fourrey C."/>
            <person name="LaButti K."/>
            <person name="Lindquist E.A."/>
            <person name="Lipzen A."/>
            <person name="Lundell T."/>
            <person name="Morin E."/>
            <person name="Murat C."/>
            <person name="Riley R."/>
            <person name="Ohm R."/>
            <person name="Sun H."/>
            <person name="Tunlid A."/>
            <person name="Henrissat B."/>
            <person name="Grigoriev I.V."/>
            <person name="Hibbett D.S."/>
            <person name="Martin F."/>
        </authorList>
    </citation>
    <scope>NUCLEOTIDE SEQUENCE [LARGE SCALE GENOMIC DNA]</scope>
    <source>
        <strain evidence="6">F 1598</strain>
    </source>
</reference>
<dbReference type="SUPFAM" id="SSF53335">
    <property type="entry name" value="S-adenosyl-L-methionine-dependent methyltransferases"/>
    <property type="match status" value="1"/>
</dbReference>
<evidence type="ECO:0000256" key="2">
    <source>
        <dbReference type="ARBA" id="ARBA00022679"/>
    </source>
</evidence>
<name>A0A0C3GJV1_PILCF</name>
<dbReference type="GO" id="GO:0032259">
    <property type="term" value="P:methylation"/>
    <property type="evidence" value="ECO:0007669"/>
    <property type="project" value="UniProtKB-KW"/>
</dbReference>
<evidence type="ECO:0000313" key="6">
    <source>
        <dbReference type="Proteomes" id="UP000054166"/>
    </source>
</evidence>
<dbReference type="GO" id="GO:0008276">
    <property type="term" value="F:protein methyltransferase activity"/>
    <property type="evidence" value="ECO:0007669"/>
    <property type="project" value="InterPro"/>
</dbReference>
<dbReference type="InterPro" id="IPR050320">
    <property type="entry name" value="N5-glutamine_MTase"/>
</dbReference>